<organism evidence="1">
    <name type="scientific">Phytophthora nicotianae</name>
    <name type="common">Potato buckeye rot agent</name>
    <name type="synonym">Phytophthora parasitica</name>
    <dbReference type="NCBI Taxonomy" id="4792"/>
    <lineage>
        <taxon>Eukaryota</taxon>
        <taxon>Sar</taxon>
        <taxon>Stramenopiles</taxon>
        <taxon>Oomycota</taxon>
        <taxon>Peronosporomycetes</taxon>
        <taxon>Peronosporales</taxon>
        <taxon>Peronosporaceae</taxon>
        <taxon>Phytophthora</taxon>
    </lineage>
</organism>
<feature type="non-terminal residue" evidence="1">
    <location>
        <position position="1"/>
    </location>
</feature>
<dbReference type="Proteomes" id="UP000054532">
    <property type="component" value="Unassembled WGS sequence"/>
</dbReference>
<reference evidence="1" key="1">
    <citation type="submission" date="2013-11" db="EMBL/GenBank/DDBJ databases">
        <title>The Genome Sequence of Phytophthora parasitica IAC_01/95.</title>
        <authorList>
            <consortium name="The Broad Institute Genomics Platform"/>
            <person name="Russ C."/>
            <person name="Tyler B."/>
            <person name="Panabieres F."/>
            <person name="Shan W."/>
            <person name="Tripathy S."/>
            <person name="Grunwald N."/>
            <person name="Machado M."/>
            <person name="Johnson C.S."/>
            <person name="Arredondo F."/>
            <person name="Hong C."/>
            <person name="Coffey M."/>
            <person name="Young S.K."/>
            <person name="Zeng Q."/>
            <person name="Gargeya S."/>
            <person name="Fitzgerald M."/>
            <person name="Abouelleil A."/>
            <person name="Alvarado L."/>
            <person name="Chapman S.B."/>
            <person name="Gainer-Dewar J."/>
            <person name="Goldberg J."/>
            <person name="Griggs A."/>
            <person name="Gujja S."/>
            <person name="Hansen M."/>
            <person name="Howarth C."/>
            <person name="Imamovic A."/>
            <person name="Ireland A."/>
            <person name="Larimer J."/>
            <person name="McCowan C."/>
            <person name="Murphy C."/>
            <person name="Pearson M."/>
            <person name="Poon T.W."/>
            <person name="Priest M."/>
            <person name="Roberts A."/>
            <person name="Saif S."/>
            <person name="Shea T."/>
            <person name="Sykes S."/>
            <person name="Wortman J."/>
            <person name="Nusbaum C."/>
            <person name="Birren B."/>
        </authorList>
    </citation>
    <scope>NUCLEOTIDE SEQUENCE [LARGE SCALE GENOMIC DNA]</scope>
    <source>
        <strain evidence="1">IAC_01/95</strain>
    </source>
</reference>
<dbReference type="AlphaFoldDB" id="W2MZH6"/>
<sequence length="106" mass="11910">TANPSSTWESALKYSPFRLPAPAAAPLPLSTCLLTVTKLARMTMNPFAQRMATLTATRASWASRLANTRPRVLQRMLMVHASNWKPRAHRLGYDEESRNANMTLLR</sequence>
<proteinExistence type="predicted"/>
<gene>
    <name evidence="1" type="ORF">L914_12546</name>
</gene>
<name>W2MZH6_PHYNI</name>
<accession>W2MZH6</accession>
<evidence type="ECO:0000313" key="1">
    <source>
        <dbReference type="EMBL" id="ETM41700.1"/>
    </source>
</evidence>
<protein>
    <submittedName>
        <fullName evidence="1">Uncharacterized protein</fullName>
    </submittedName>
</protein>
<dbReference type="EMBL" id="KI693973">
    <property type="protein sequence ID" value="ETM41700.1"/>
    <property type="molecule type" value="Genomic_DNA"/>
</dbReference>